<dbReference type="RefSeq" id="WP_106329800.1">
    <property type="nucleotide sequence ID" value="NZ_BOMO01000159.1"/>
</dbReference>
<evidence type="ECO:0000313" key="2">
    <source>
        <dbReference type="Proteomes" id="UP000239415"/>
    </source>
</evidence>
<protein>
    <submittedName>
        <fullName evidence="1">Uncharacterized protein</fullName>
    </submittedName>
</protein>
<dbReference type="AlphaFoldDB" id="A0A2T0JWK3"/>
<dbReference type="EMBL" id="PVMZ01000029">
    <property type="protein sequence ID" value="PRX12154.1"/>
    <property type="molecule type" value="Genomic_DNA"/>
</dbReference>
<sequence>MRTGPASVERREDWRAASILDSAPGLITVEFLDSLGQPARSRTDITLRAFGWEVAPTPDGPTFRSTP</sequence>
<comment type="caution">
    <text evidence="1">The sequence shown here is derived from an EMBL/GenBank/DDBJ whole genome shotgun (WGS) entry which is preliminary data.</text>
</comment>
<dbReference type="OrthoDB" id="3383671at2"/>
<name>A0A2T0JWK3_9ACTN</name>
<dbReference type="Proteomes" id="UP000239415">
    <property type="component" value="Unassembled WGS sequence"/>
</dbReference>
<gene>
    <name evidence="1" type="ORF">CLV67_12911</name>
</gene>
<keyword evidence="2" id="KW-1185">Reference proteome</keyword>
<proteinExistence type="predicted"/>
<reference evidence="1 2" key="1">
    <citation type="submission" date="2018-03" db="EMBL/GenBank/DDBJ databases">
        <title>Genomic Encyclopedia of Archaeal and Bacterial Type Strains, Phase II (KMG-II): from individual species to whole genera.</title>
        <authorList>
            <person name="Goeker M."/>
        </authorList>
    </citation>
    <scope>NUCLEOTIDE SEQUENCE [LARGE SCALE GENOMIC DNA]</scope>
    <source>
        <strain evidence="1 2">DSM 43146</strain>
    </source>
</reference>
<evidence type="ECO:0000313" key="1">
    <source>
        <dbReference type="EMBL" id="PRX12154.1"/>
    </source>
</evidence>
<accession>A0A2T0JWK3</accession>
<organism evidence="1 2">
    <name type="scientific">Actinoplanes italicus</name>
    <dbReference type="NCBI Taxonomy" id="113567"/>
    <lineage>
        <taxon>Bacteria</taxon>
        <taxon>Bacillati</taxon>
        <taxon>Actinomycetota</taxon>
        <taxon>Actinomycetes</taxon>
        <taxon>Micromonosporales</taxon>
        <taxon>Micromonosporaceae</taxon>
        <taxon>Actinoplanes</taxon>
    </lineage>
</organism>